<dbReference type="InterPro" id="IPR000847">
    <property type="entry name" value="LysR_HTH_N"/>
</dbReference>
<dbReference type="KEGG" id="fwa:DCMF_06155"/>
<reference evidence="6 7" key="1">
    <citation type="submission" date="2016-10" db="EMBL/GenBank/DDBJ databases">
        <title>Complete Genome Sequence of Peptococcaceae strain DCMF.</title>
        <authorList>
            <person name="Edwards R.J."/>
            <person name="Holland S.I."/>
            <person name="Deshpande N.P."/>
            <person name="Wong Y.K."/>
            <person name="Ertan H."/>
            <person name="Manefield M."/>
            <person name="Russell T.L."/>
            <person name="Lee M.J."/>
        </authorList>
    </citation>
    <scope>NUCLEOTIDE SEQUENCE [LARGE SCALE GENOMIC DNA]</scope>
    <source>
        <strain evidence="6 7">DCMF</strain>
    </source>
</reference>
<dbReference type="SUPFAM" id="SSF46785">
    <property type="entry name" value="Winged helix' DNA-binding domain"/>
    <property type="match status" value="1"/>
</dbReference>
<evidence type="ECO:0000313" key="6">
    <source>
        <dbReference type="EMBL" id="ATW24423.1"/>
    </source>
</evidence>
<name>A0A3G1KPM6_FORW1</name>
<dbReference type="Gene3D" id="3.40.190.290">
    <property type="match status" value="1"/>
</dbReference>
<evidence type="ECO:0000256" key="1">
    <source>
        <dbReference type="ARBA" id="ARBA00009437"/>
    </source>
</evidence>
<keyword evidence="3" id="KW-0238">DNA-binding</keyword>
<protein>
    <recommendedName>
        <fullName evidence="5">HTH lysR-type domain-containing protein</fullName>
    </recommendedName>
</protein>
<organism evidence="6 7">
    <name type="scientific">Formimonas warabiya</name>
    <dbReference type="NCBI Taxonomy" id="1761012"/>
    <lineage>
        <taxon>Bacteria</taxon>
        <taxon>Bacillati</taxon>
        <taxon>Bacillota</taxon>
        <taxon>Clostridia</taxon>
        <taxon>Eubacteriales</taxon>
        <taxon>Peptococcaceae</taxon>
        <taxon>Candidatus Formimonas</taxon>
    </lineage>
</organism>
<dbReference type="Pfam" id="PF03466">
    <property type="entry name" value="LysR_substrate"/>
    <property type="match status" value="1"/>
</dbReference>
<keyword evidence="4" id="KW-0804">Transcription</keyword>
<dbReference type="PRINTS" id="PR00039">
    <property type="entry name" value="HTHLYSR"/>
</dbReference>
<dbReference type="GO" id="GO:0003700">
    <property type="term" value="F:DNA-binding transcription factor activity"/>
    <property type="evidence" value="ECO:0007669"/>
    <property type="project" value="InterPro"/>
</dbReference>
<evidence type="ECO:0000256" key="4">
    <source>
        <dbReference type="ARBA" id="ARBA00023163"/>
    </source>
</evidence>
<dbReference type="InterPro" id="IPR036388">
    <property type="entry name" value="WH-like_DNA-bd_sf"/>
</dbReference>
<dbReference type="AlphaFoldDB" id="A0A3G1KPM6"/>
<evidence type="ECO:0000259" key="5">
    <source>
        <dbReference type="PROSITE" id="PS50931"/>
    </source>
</evidence>
<accession>A0A3G1KPM6</accession>
<dbReference type="EMBL" id="CP017634">
    <property type="protein sequence ID" value="ATW24423.1"/>
    <property type="molecule type" value="Genomic_DNA"/>
</dbReference>
<dbReference type="SUPFAM" id="SSF53850">
    <property type="entry name" value="Periplasmic binding protein-like II"/>
    <property type="match status" value="1"/>
</dbReference>
<keyword evidence="7" id="KW-1185">Reference proteome</keyword>
<sequence>MVLKKVEKLDLEYLKTLVAIVEEGNFYKAGESLHVAQPTISLRIQALERELGAKVLLRNKNKAELTEIGRFTYQVGKEMLALENQISRFIESQRKGDANQIVIATGSTIGVFIMPQLVSKFNKKHPHHGRIELQICNSDEALRKLITNSVDIAILGTKIRHPDLEAFKLLEYEVHLIVPGDHPLAEFDVITLEDLLPYPLIIREKGSLTRKALEDALRQKGLTLRDFKVVMELNSTEAIKVAIECGLGLSFIASWPVMDQLTNGTLKVVRVKDLNIRREIFTALNKRGVLTQNGEEFMKFLQLKNSLKGII</sequence>
<evidence type="ECO:0000313" key="7">
    <source>
        <dbReference type="Proteomes" id="UP000323521"/>
    </source>
</evidence>
<dbReference type="PANTHER" id="PTHR30126:SF64">
    <property type="entry name" value="HTH-TYPE TRANSCRIPTIONAL REGULATOR CITR"/>
    <property type="match status" value="1"/>
</dbReference>
<keyword evidence="2" id="KW-0805">Transcription regulation</keyword>
<dbReference type="PANTHER" id="PTHR30126">
    <property type="entry name" value="HTH-TYPE TRANSCRIPTIONAL REGULATOR"/>
    <property type="match status" value="1"/>
</dbReference>
<dbReference type="Proteomes" id="UP000323521">
    <property type="component" value="Chromosome"/>
</dbReference>
<evidence type="ECO:0000256" key="2">
    <source>
        <dbReference type="ARBA" id="ARBA00023015"/>
    </source>
</evidence>
<dbReference type="Gene3D" id="1.10.10.10">
    <property type="entry name" value="Winged helix-like DNA-binding domain superfamily/Winged helix DNA-binding domain"/>
    <property type="match status" value="1"/>
</dbReference>
<comment type="similarity">
    <text evidence="1">Belongs to the LysR transcriptional regulatory family.</text>
</comment>
<gene>
    <name evidence="6" type="ORF">DCMF_06155</name>
</gene>
<dbReference type="InterPro" id="IPR036390">
    <property type="entry name" value="WH_DNA-bd_sf"/>
</dbReference>
<dbReference type="Pfam" id="PF00126">
    <property type="entry name" value="HTH_1"/>
    <property type="match status" value="1"/>
</dbReference>
<dbReference type="GO" id="GO:0000976">
    <property type="term" value="F:transcription cis-regulatory region binding"/>
    <property type="evidence" value="ECO:0007669"/>
    <property type="project" value="TreeGrafter"/>
</dbReference>
<dbReference type="InterPro" id="IPR005119">
    <property type="entry name" value="LysR_subst-bd"/>
</dbReference>
<feature type="domain" description="HTH lysR-type" evidence="5">
    <location>
        <begin position="9"/>
        <end position="66"/>
    </location>
</feature>
<proteinExistence type="inferred from homology"/>
<evidence type="ECO:0000256" key="3">
    <source>
        <dbReference type="ARBA" id="ARBA00023125"/>
    </source>
</evidence>
<dbReference type="PROSITE" id="PS50931">
    <property type="entry name" value="HTH_LYSR"/>
    <property type="match status" value="1"/>
</dbReference>